<dbReference type="PANTHER" id="PTHR46425">
    <property type="entry name" value="TRANSCRIPTION TERMINATION FACTOR RHO"/>
    <property type="match status" value="1"/>
</dbReference>
<dbReference type="GO" id="GO:0008186">
    <property type="term" value="F:ATP-dependent activity, acting on RNA"/>
    <property type="evidence" value="ECO:0007669"/>
    <property type="project" value="InterPro"/>
</dbReference>
<dbReference type="AlphaFoldDB" id="A0A0F8XDH8"/>
<comment type="caution">
    <text evidence="1">The sequence shown here is derived from an EMBL/GenBank/DDBJ whole genome shotgun (WGS) entry which is preliminary data.</text>
</comment>
<dbReference type="InterPro" id="IPR004665">
    <property type="entry name" value="Term_rho"/>
</dbReference>
<accession>A0A0F8XDH8</accession>
<name>A0A0F8XDH8_9ZZZZ</name>
<gene>
    <name evidence="1" type="ORF">LCGC14_2959820</name>
</gene>
<proteinExistence type="predicted"/>
<dbReference type="SUPFAM" id="SSF52540">
    <property type="entry name" value="P-loop containing nucleoside triphosphate hydrolases"/>
    <property type="match status" value="1"/>
</dbReference>
<dbReference type="GO" id="GO:0003723">
    <property type="term" value="F:RNA binding"/>
    <property type="evidence" value="ECO:0007669"/>
    <property type="project" value="InterPro"/>
</dbReference>
<feature type="non-terminal residue" evidence="1">
    <location>
        <position position="1"/>
    </location>
</feature>
<reference evidence="1" key="1">
    <citation type="journal article" date="2015" name="Nature">
        <title>Complex archaea that bridge the gap between prokaryotes and eukaryotes.</title>
        <authorList>
            <person name="Spang A."/>
            <person name="Saw J.H."/>
            <person name="Jorgensen S.L."/>
            <person name="Zaremba-Niedzwiedzka K."/>
            <person name="Martijn J."/>
            <person name="Lind A.E."/>
            <person name="van Eijk R."/>
            <person name="Schleper C."/>
            <person name="Guy L."/>
            <person name="Ettema T.J."/>
        </authorList>
    </citation>
    <scope>NUCLEOTIDE SEQUENCE</scope>
</reference>
<dbReference type="PANTHER" id="PTHR46425:SF1">
    <property type="entry name" value="TRANSCRIPTION TERMINATION FACTOR RHO"/>
    <property type="match status" value="1"/>
</dbReference>
<dbReference type="GO" id="GO:0006353">
    <property type="term" value="P:DNA-templated transcription termination"/>
    <property type="evidence" value="ECO:0007669"/>
    <property type="project" value="InterPro"/>
</dbReference>
<sequence>VKVIKNQLNQNLNGEYFNDTPSNTIFSFGKFFITTNFDNKVTIDYTNTLSSFVNTITLETLNVSEKQSEIFNYYSTNAILNLDKSDLNTFVRYGSAYEFLRVSIQNIIVAYPGSLFANSQTILGGNYTYSGLTYNVVTNIATFYVPTAYTTNIFGIIINTGNETIPDDNKLKNLNESYDKYVIWSILEPNTLFPIVGYTGNTINSNDDLTRTHLKLQVEGNPFALVGTGNTANLDYHIRPNNVIFEEFKGTGNMELQLDRKLSNKRIYPSVDLNSSSTRREDLLLDKSMLNKLWILRNYLSDMTSVEAMEFLISRMAKTESNEEFLVSMNAE</sequence>
<dbReference type="InterPro" id="IPR027417">
    <property type="entry name" value="P-loop_NTPase"/>
</dbReference>
<dbReference type="EMBL" id="LAZR01059878">
    <property type="protein sequence ID" value="KKK66863.1"/>
    <property type="molecule type" value="Genomic_DNA"/>
</dbReference>
<dbReference type="GO" id="GO:0005524">
    <property type="term" value="F:ATP binding"/>
    <property type="evidence" value="ECO:0007669"/>
    <property type="project" value="InterPro"/>
</dbReference>
<evidence type="ECO:0000313" key="1">
    <source>
        <dbReference type="EMBL" id="KKK66863.1"/>
    </source>
</evidence>
<dbReference type="Gene3D" id="3.40.50.300">
    <property type="entry name" value="P-loop containing nucleotide triphosphate hydrolases"/>
    <property type="match status" value="1"/>
</dbReference>
<organism evidence="1">
    <name type="scientific">marine sediment metagenome</name>
    <dbReference type="NCBI Taxonomy" id="412755"/>
    <lineage>
        <taxon>unclassified sequences</taxon>
        <taxon>metagenomes</taxon>
        <taxon>ecological metagenomes</taxon>
    </lineage>
</organism>
<protein>
    <submittedName>
        <fullName evidence="1">Uncharacterized protein</fullName>
    </submittedName>
</protein>